<evidence type="ECO:0000256" key="1">
    <source>
        <dbReference type="ARBA" id="ARBA00004196"/>
    </source>
</evidence>
<dbReference type="GeneID" id="64407463"/>
<dbReference type="SUPFAM" id="SSF53807">
    <property type="entry name" value="Helical backbone' metal receptor"/>
    <property type="match status" value="1"/>
</dbReference>
<dbReference type="PANTHER" id="PTHR30532:SF24">
    <property type="entry name" value="FERRIC ENTEROBACTIN-BINDING PERIPLASMIC PROTEIN FEPB"/>
    <property type="match status" value="1"/>
</dbReference>
<evidence type="ECO:0000256" key="4">
    <source>
        <dbReference type="ARBA" id="ARBA00022729"/>
    </source>
</evidence>
<keyword evidence="7" id="KW-1185">Reference proteome</keyword>
<dbReference type="InterPro" id="IPR002491">
    <property type="entry name" value="ABC_transptr_periplasmic_BD"/>
</dbReference>
<dbReference type="PANTHER" id="PTHR30532">
    <property type="entry name" value="IRON III DICITRATE-BINDING PERIPLASMIC PROTEIN"/>
    <property type="match status" value="1"/>
</dbReference>
<reference evidence="6 7" key="1">
    <citation type="submission" date="2018-12" db="EMBL/GenBank/DDBJ databases">
        <authorList>
            <consortium name="Pathogen Informatics"/>
        </authorList>
    </citation>
    <scope>NUCLEOTIDE SEQUENCE [LARGE SCALE GENOMIC DNA]</scope>
    <source>
        <strain evidence="6 7">NCTC12967</strain>
    </source>
</reference>
<accession>A0A448MZX4</accession>
<comment type="subcellular location">
    <subcellularLocation>
        <location evidence="1">Cell envelope</location>
    </subcellularLocation>
</comment>
<evidence type="ECO:0000256" key="2">
    <source>
        <dbReference type="ARBA" id="ARBA00008814"/>
    </source>
</evidence>
<keyword evidence="4" id="KW-0732">Signal</keyword>
<dbReference type="RefSeq" id="WP_061788309.1">
    <property type="nucleotide sequence ID" value="NZ_CAJZDL010000064.1"/>
</dbReference>
<organism evidence="6 7">
    <name type="scientific">Arachnia propionica</name>
    <dbReference type="NCBI Taxonomy" id="1750"/>
    <lineage>
        <taxon>Bacteria</taxon>
        <taxon>Bacillati</taxon>
        <taxon>Actinomycetota</taxon>
        <taxon>Actinomycetes</taxon>
        <taxon>Propionibacteriales</taxon>
        <taxon>Propionibacteriaceae</taxon>
        <taxon>Arachnia</taxon>
    </lineage>
</organism>
<protein>
    <submittedName>
        <fullName evidence="6">Ferrienterobactin-binding periplasmic protein</fullName>
    </submittedName>
</protein>
<evidence type="ECO:0000259" key="5">
    <source>
        <dbReference type="PROSITE" id="PS50983"/>
    </source>
</evidence>
<proteinExistence type="inferred from homology"/>
<dbReference type="EMBL" id="LR134406">
    <property type="protein sequence ID" value="VEH70705.1"/>
    <property type="molecule type" value="Genomic_DNA"/>
</dbReference>
<dbReference type="GO" id="GO:1901678">
    <property type="term" value="P:iron coordination entity transport"/>
    <property type="evidence" value="ECO:0007669"/>
    <property type="project" value="UniProtKB-ARBA"/>
</dbReference>
<evidence type="ECO:0000256" key="3">
    <source>
        <dbReference type="ARBA" id="ARBA00022448"/>
    </source>
</evidence>
<dbReference type="PROSITE" id="PS50983">
    <property type="entry name" value="FE_B12_PBP"/>
    <property type="match status" value="1"/>
</dbReference>
<sequence>MTNPLFNPISRRTFSGLVPVLLTLGLTGCGSGGTSGGGDASSPASARTVTHDLGETVINGTPKRIVSTSVVLTGTLLALDAPVVGSGASKPGAEGFDDVGFFSHWSATAKERGVKALYTNSKLDVEAVTAEKPDLIIIASTGGDSTKDDYDSLSRIAPTVAINYNSESWQTVTRKVADVTGTQARAEELTNTFNSRVTELKAGMSGVPTDPVQAIVYTPSNGLSFAKPGGPHDEIFSALGFKLAEAPASSGEEGANRKDFVFATVEQSVQALTSETLLLVSGDDKTVEQLKADSNYNTTQTVSSGKLVPLGISSFKLDYYSALAMAETLAAAYSG</sequence>
<dbReference type="FunFam" id="3.40.50.1980:FF:000009">
    <property type="entry name" value="Iron-enterobactin transporter periplasmic binding protein"/>
    <property type="match status" value="1"/>
</dbReference>
<evidence type="ECO:0000313" key="7">
    <source>
        <dbReference type="Proteomes" id="UP000273044"/>
    </source>
</evidence>
<keyword evidence="3" id="KW-0813">Transport</keyword>
<dbReference type="InterPro" id="IPR051313">
    <property type="entry name" value="Bact_iron-sidero_bind"/>
</dbReference>
<evidence type="ECO:0000313" key="6">
    <source>
        <dbReference type="EMBL" id="VEH70705.1"/>
    </source>
</evidence>
<gene>
    <name evidence="6" type="primary">fepB</name>
    <name evidence="6" type="ORF">NCTC12967_02011</name>
</gene>
<dbReference type="AlphaFoldDB" id="A0A448MZX4"/>
<comment type="similarity">
    <text evidence="2">Belongs to the bacterial solute-binding protein 8 family.</text>
</comment>
<feature type="domain" description="Fe/B12 periplasmic-binding" evidence="5">
    <location>
        <begin position="64"/>
        <end position="335"/>
    </location>
</feature>
<name>A0A448MZX4_9ACTN</name>
<dbReference type="Proteomes" id="UP000273044">
    <property type="component" value="Chromosome"/>
</dbReference>
<dbReference type="GO" id="GO:0030288">
    <property type="term" value="C:outer membrane-bounded periplasmic space"/>
    <property type="evidence" value="ECO:0007669"/>
    <property type="project" value="TreeGrafter"/>
</dbReference>
<dbReference type="Gene3D" id="3.40.50.1980">
    <property type="entry name" value="Nitrogenase molybdenum iron protein domain"/>
    <property type="match status" value="2"/>
</dbReference>
<dbReference type="NCBIfam" id="NF008200">
    <property type="entry name" value="PRK10957.1"/>
    <property type="match status" value="1"/>
</dbReference>
<dbReference type="Pfam" id="PF01497">
    <property type="entry name" value="Peripla_BP_2"/>
    <property type="match status" value="1"/>
</dbReference>